<proteinExistence type="predicted"/>
<protein>
    <submittedName>
        <fullName evidence="1">Uncharacterized protein</fullName>
    </submittedName>
</protein>
<dbReference type="Proteomes" id="UP000003874">
    <property type="component" value="Unassembled WGS sequence"/>
</dbReference>
<organism evidence="1 2">
    <name type="scientific">Segatella salivae DSM 15606</name>
    <dbReference type="NCBI Taxonomy" id="888832"/>
    <lineage>
        <taxon>Bacteria</taxon>
        <taxon>Pseudomonadati</taxon>
        <taxon>Bacteroidota</taxon>
        <taxon>Bacteroidia</taxon>
        <taxon>Bacteroidales</taxon>
        <taxon>Prevotellaceae</taxon>
        <taxon>Segatella</taxon>
    </lineage>
</organism>
<reference evidence="1 2" key="1">
    <citation type="submission" date="2010-12" db="EMBL/GenBank/DDBJ databases">
        <authorList>
            <person name="Muzny D."/>
            <person name="Qin X."/>
            <person name="Deng J."/>
            <person name="Jiang H."/>
            <person name="Liu Y."/>
            <person name="Qu J."/>
            <person name="Song X.-Z."/>
            <person name="Zhang L."/>
            <person name="Thornton R."/>
            <person name="Coyle M."/>
            <person name="Francisco L."/>
            <person name="Jackson L."/>
            <person name="Javaid M."/>
            <person name="Korchina V."/>
            <person name="Kovar C."/>
            <person name="Mata R."/>
            <person name="Mathew T."/>
            <person name="Ngo R."/>
            <person name="Nguyen L."/>
            <person name="Nguyen N."/>
            <person name="Okwuonu G."/>
            <person name="Ongeri F."/>
            <person name="Pham C."/>
            <person name="Simmons D."/>
            <person name="Wilczek-Boney K."/>
            <person name="Hale W."/>
            <person name="Jakkamsetti A."/>
            <person name="Pham P."/>
            <person name="Ruth R."/>
            <person name="San Lucas F."/>
            <person name="Warren J."/>
            <person name="Zhang J."/>
            <person name="Zhao Z."/>
            <person name="Zhou C."/>
            <person name="Zhu D."/>
            <person name="Lee S."/>
            <person name="Bess C."/>
            <person name="Blankenburg K."/>
            <person name="Forbes L."/>
            <person name="Fu Q."/>
            <person name="Gubbala S."/>
            <person name="Hirani K."/>
            <person name="Jayaseelan J.C."/>
            <person name="Lara F."/>
            <person name="Munidasa M."/>
            <person name="Palculict T."/>
            <person name="Patil S."/>
            <person name="Pu L.-L."/>
            <person name="Saada N."/>
            <person name="Tang L."/>
            <person name="Weissenberger G."/>
            <person name="Zhu Y."/>
            <person name="Hemphill L."/>
            <person name="Shang Y."/>
            <person name="Youmans B."/>
            <person name="Ayvaz T."/>
            <person name="Ross M."/>
            <person name="Santibanez J."/>
            <person name="Aqrawi P."/>
            <person name="Gross S."/>
            <person name="Joshi V."/>
            <person name="Fowler G."/>
            <person name="Nazareth L."/>
            <person name="Reid J."/>
            <person name="Worley K."/>
            <person name="Petrosino J."/>
            <person name="Highlander S."/>
            <person name="Gibbs R."/>
        </authorList>
    </citation>
    <scope>NUCLEOTIDE SEQUENCE [LARGE SCALE GENOMIC DNA]</scope>
    <source>
        <strain evidence="1 2">DSM 15606</strain>
    </source>
</reference>
<name>E6MQH2_9BACT</name>
<evidence type="ECO:0000313" key="2">
    <source>
        <dbReference type="Proteomes" id="UP000003874"/>
    </source>
</evidence>
<gene>
    <name evidence="1" type="ORF">HMPREF9420_1740</name>
</gene>
<dbReference type="EMBL" id="AEQO01000144">
    <property type="protein sequence ID" value="EFV04129.1"/>
    <property type="molecule type" value="Genomic_DNA"/>
</dbReference>
<dbReference type="HOGENOM" id="CLU_3156390_0_0_10"/>
<comment type="caution">
    <text evidence="1">The sequence shown here is derived from an EMBL/GenBank/DDBJ whole genome shotgun (WGS) entry which is preliminary data.</text>
</comment>
<evidence type="ECO:0000313" key="1">
    <source>
        <dbReference type="EMBL" id="EFV04129.1"/>
    </source>
</evidence>
<dbReference type="AlphaFoldDB" id="E6MQH2"/>
<keyword evidence="2" id="KW-1185">Reference proteome</keyword>
<dbReference type="STRING" id="888832.HMPREF9420_1740"/>
<sequence length="48" mass="5892">MDRKRAMDMHKRTTKILSNDFFVFNTPLRNEIETKTRKKNKHTLLSWL</sequence>
<accession>E6MQH2</accession>